<accession>A0ACC1JAQ7</accession>
<reference evidence="1" key="1">
    <citation type="submission" date="2022-07" db="EMBL/GenBank/DDBJ databases">
        <title>Phylogenomic reconstructions and comparative analyses of Kickxellomycotina fungi.</title>
        <authorList>
            <person name="Reynolds N.K."/>
            <person name="Stajich J.E."/>
            <person name="Barry K."/>
            <person name="Grigoriev I.V."/>
            <person name="Crous P."/>
            <person name="Smith M.E."/>
        </authorList>
    </citation>
    <scope>NUCLEOTIDE SEQUENCE</scope>
    <source>
        <strain evidence="1">NRRL 5244</strain>
    </source>
</reference>
<evidence type="ECO:0000313" key="2">
    <source>
        <dbReference type="Proteomes" id="UP001150603"/>
    </source>
</evidence>
<evidence type="ECO:0000313" key="1">
    <source>
        <dbReference type="EMBL" id="KAJ1944121.1"/>
    </source>
</evidence>
<dbReference type="Proteomes" id="UP001150603">
    <property type="component" value="Unassembled WGS sequence"/>
</dbReference>
<comment type="caution">
    <text evidence="1">The sequence shown here is derived from an EMBL/GenBank/DDBJ whole genome shotgun (WGS) entry which is preliminary data.</text>
</comment>
<protein>
    <submittedName>
        <fullName evidence="1">Leucine-rich repeat protein</fullName>
    </submittedName>
</protein>
<keyword evidence="2" id="KW-1185">Reference proteome</keyword>
<gene>
    <name evidence="1" type="primary">NUD1</name>
    <name evidence="1" type="ORF">FBU59_002691</name>
</gene>
<dbReference type="EMBL" id="JANBPW010001534">
    <property type="protein sequence ID" value="KAJ1944121.1"/>
    <property type="molecule type" value="Genomic_DNA"/>
</dbReference>
<name>A0ACC1JAQ7_9FUNG</name>
<organism evidence="1 2">
    <name type="scientific">Linderina macrospora</name>
    <dbReference type="NCBI Taxonomy" id="4868"/>
    <lineage>
        <taxon>Eukaryota</taxon>
        <taxon>Fungi</taxon>
        <taxon>Fungi incertae sedis</taxon>
        <taxon>Zoopagomycota</taxon>
        <taxon>Kickxellomycotina</taxon>
        <taxon>Kickxellomycetes</taxon>
        <taxon>Kickxellales</taxon>
        <taxon>Kickxellaceae</taxon>
        <taxon>Linderina</taxon>
    </lineage>
</organism>
<sequence length="419" mass="46686">MKGLVGCRRLEQLTLRDNAIAEFDLDPSQMPLLTSLDLCNNRLRVLPARISELVHLRALNVDRNDLEFVDLLGAPSNVRELRVSENPRMLRQSAGIVDARAWHKKFPRLRTLYMDTCYAKQVVNGMTASSDLTGAQVWPGLCNLSLRGYVTLPSLSIDFSCLQHLRNLYLPDTKVNLPHVMPTLPHLRQLVLSNAGLQRLPVNLGSALPLLQHLDISNNPELTDLSPIMHISTLEVLRAQSIGITHPTPPAPLYNADGLEEFPPINNTFSELQASQVPDECAILQMFSRLRRLRVIDLRFNKVTEDMYAPAEVPSPEAATPVTAASSSVFGAQMEMVGASEGFRGGLRPRSDTTASAMSAPPQVGFVEAVWQKCDNKYVDLLKRTGRGHVIQRREQYWDLAIRLFPNLQVLDGSKVPLH</sequence>
<proteinExistence type="predicted"/>